<keyword evidence="1" id="KW-0732">Signal</keyword>
<evidence type="ECO:0000256" key="1">
    <source>
        <dbReference type="SAM" id="SignalP"/>
    </source>
</evidence>
<dbReference type="EMBL" id="FOMW01000018">
    <property type="protein sequence ID" value="SFF10631.1"/>
    <property type="molecule type" value="Genomic_DNA"/>
</dbReference>
<dbReference type="OrthoDB" id="7841298at2"/>
<proteinExistence type="predicted"/>
<feature type="signal peptide" evidence="1">
    <location>
        <begin position="1"/>
        <end position="19"/>
    </location>
</feature>
<feature type="domain" description="DUF2059" evidence="2">
    <location>
        <begin position="75"/>
        <end position="130"/>
    </location>
</feature>
<dbReference type="Proteomes" id="UP000198977">
    <property type="component" value="Unassembled WGS sequence"/>
</dbReference>
<protein>
    <recommendedName>
        <fullName evidence="2">DUF2059 domain-containing protein</fullName>
    </recommendedName>
</protein>
<feature type="chain" id="PRO_5011498433" description="DUF2059 domain-containing protein" evidence="1">
    <location>
        <begin position="20"/>
        <end position="269"/>
    </location>
</feature>
<keyword evidence="4" id="KW-1185">Reference proteome</keyword>
<dbReference type="STRING" id="74348.SAMN04488523_11856"/>
<dbReference type="RefSeq" id="WP_093925272.1">
    <property type="nucleotide sequence ID" value="NZ_FOMW01000018.1"/>
</dbReference>
<gene>
    <name evidence="3" type="ORF">SAMN04488523_11856</name>
</gene>
<dbReference type="InterPro" id="IPR018637">
    <property type="entry name" value="DUF2059"/>
</dbReference>
<evidence type="ECO:0000313" key="3">
    <source>
        <dbReference type="EMBL" id="SFF10631.1"/>
    </source>
</evidence>
<name>A0A1I2G1W3_9RHOB</name>
<reference evidence="3 4" key="1">
    <citation type="submission" date="2016-10" db="EMBL/GenBank/DDBJ databases">
        <authorList>
            <person name="de Groot N.N."/>
        </authorList>
    </citation>
    <scope>NUCLEOTIDE SEQUENCE [LARGE SCALE GENOMIC DNA]</scope>
    <source>
        <strain evidence="3 4">DSM 11443</strain>
    </source>
</reference>
<sequence length="269" mass="29072">MRAVFAWPLMMLMALPAWADARMSVLVDVLQLEAAAQILRVEGLEHAANLNTEMLDGKGGAGWEVQVGAIFDTARMVETVRLALEAELDADAREEVIAFFGAPAGTRIIELENEARAAIIAPKVEKAARARYAQLDADADPRLDLISQIIEPADMTTRNVTSALNANFQFLRGLADGGGSNMSEEEMLAQVSGDLEEVTNDTGVWLYSYMLLAYHPLDDTELLAYIAFSNTPAGVALNRALFVGFGAAYEDISYALGRVVALNMTAEAL</sequence>
<dbReference type="Pfam" id="PF09832">
    <property type="entry name" value="DUF2059"/>
    <property type="match status" value="1"/>
</dbReference>
<evidence type="ECO:0000313" key="4">
    <source>
        <dbReference type="Proteomes" id="UP000198977"/>
    </source>
</evidence>
<organism evidence="3 4">
    <name type="scientific">Sulfitobacter brevis</name>
    <dbReference type="NCBI Taxonomy" id="74348"/>
    <lineage>
        <taxon>Bacteria</taxon>
        <taxon>Pseudomonadati</taxon>
        <taxon>Pseudomonadota</taxon>
        <taxon>Alphaproteobacteria</taxon>
        <taxon>Rhodobacterales</taxon>
        <taxon>Roseobacteraceae</taxon>
        <taxon>Sulfitobacter</taxon>
    </lineage>
</organism>
<evidence type="ECO:0000259" key="2">
    <source>
        <dbReference type="Pfam" id="PF09832"/>
    </source>
</evidence>
<accession>A0A1I2G1W3</accession>
<dbReference type="AlphaFoldDB" id="A0A1I2G1W3"/>